<comment type="similarity">
    <text evidence="2 11">Belongs to the guanylate kinase family.</text>
</comment>
<gene>
    <name evidence="11" type="primary">gmk</name>
    <name evidence="13" type="ORF">DKT75_16035</name>
</gene>
<dbReference type="SUPFAM" id="SSF52540">
    <property type="entry name" value="P-loop containing nucleoside triphosphate hydrolases"/>
    <property type="match status" value="1"/>
</dbReference>
<dbReference type="InterPro" id="IPR027417">
    <property type="entry name" value="P-loop_NTPase"/>
</dbReference>
<comment type="function">
    <text evidence="11">Essential for recycling GMP and indirectly, cGMP.</text>
</comment>
<dbReference type="PANTHER" id="PTHR23117">
    <property type="entry name" value="GUANYLATE KINASE-RELATED"/>
    <property type="match status" value="1"/>
</dbReference>
<keyword evidence="6 11" id="KW-0808">Transferase</keyword>
<evidence type="ECO:0000256" key="5">
    <source>
        <dbReference type="ARBA" id="ARBA00022490"/>
    </source>
</evidence>
<keyword evidence="8 11" id="KW-0418">Kinase</keyword>
<dbReference type="Proteomes" id="UP000245506">
    <property type="component" value="Unassembled WGS sequence"/>
</dbReference>
<dbReference type="PROSITE" id="PS50052">
    <property type="entry name" value="GUANYLATE_KINASE_2"/>
    <property type="match status" value="1"/>
</dbReference>
<evidence type="ECO:0000256" key="8">
    <source>
        <dbReference type="ARBA" id="ARBA00022777"/>
    </source>
</evidence>
<evidence type="ECO:0000313" key="14">
    <source>
        <dbReference type="Proteomes" id="UP000245506"/>
    </source>
</evidence>
<dbReference type="GO" id="GO:0005524">
    <property type="term" value="F:ATP binding"/>
    <property type="evidence" value="ECO:0007669"/>
    <property type="project" value="UniProtKB-UniRule"/>
</dbReference>
<proteinExistence type="inferred from homology"/>
<evidence type="ECO:0000256" key="11">
    <source>
        <dbReference type="HAMAP-Rule" id="MF_00328"/>
    </source>
</evidence>
<dbReference type="PANTHER" id="PTHR23117:SF13">
    <property type="entry name" value="GUANYLATE KINASE"/>
    <property type="match status" value="1"/>
</dbReference>
<evidence type="ECO:0000259" key="12">
    <source>
        <dbReference type="PROSITE" id="PS50052"/>
    </source>
</evidence>
<evidence type="ECO:0000256" key="9">
    <source>
        <dbReference type="ARBA" id="ARBA00022840"/>
    </source>
</evidence>
<dbReference type="InterPro" id="IPR008144">
    <property type="entry name" value="Guanylate_kin-like_dom"/>
</dbReference>
<dbReference type="HAMAP" id="MF_00328">
    <property type="entry name" value="Guanylate_kinase"/>
    <property type="match status" value="1"/>
</dbReference>
<evidence type="ECO:0000256" key="7">
    <source>
        <dbReference type="ARBA" id="ARBA00022741"/>
    </source>
</evidence>
<keyword evidence="7 11" id="KW-0547">Nucleotide-binding</keyword>
<dbReference type="PROSITE" id="PS00856">
    <property type="entry name" value="GUANYLATE_KINASE_1"/>
    <property type="match status" value="1"/>
</dbReference>
<dbReference type="OrthoDB" id="9808150at2"/>
<dbReference type="GO" id="GO:0005829">
    <property type="term" value="C:cytosol"/>
    <property type="evidence" value="ECO:0007669"/>
    <property type="project" value="TreeGrafter"/>
</dbReference>
<sequence>MTLGTLYIVSAPSGAGKTSLITAMLETVKGIKVSVSHTTRPMREGEVDGQHYHFVDKEAFEKDIEKSLFLEHADVFGNYYGTSHTAVNDQLSQGIDVILEIDWQGAQQIRQLAPNTRSIFVLPPSISELENRLTKRNQDAADVIAKRVAQAKEDVTHYNEYDHVIINKDFDTALTELKSIFISPRTQREKLEKREPDMLKQLMS</sequence>
<comment type="catalytic activity">
    <reaction evidence="11">
        <text>GMP + ATP = GDP + ADP</text>
        <dbReference type="Rhea" id="RHEA:20780"/>
        <dbReference type="ChEBI" id="CHEBI:30616"/>
        <dbReference type="ChEBI" id="CHEBI:58115"/>
        <dbReference type="ChEBI" id="CHEBI:58189"/>
        <dbReference type="ChEBI" id="CHEBI:456216"/>
        <dbReference type="EC" id="2.7.4.8"/>
    </reaction>
</comment>
<dbReference type="FunFam" id="3.30.63.10:FF:000002">
    <property type="entry name" value="Guanylate kinase 1"/>
    <property type="match status" value="1"/>
</dbReference>
<dbReference type="Gene3D" id="3.40.50.300">
    <property type="entry name" value="P-loop containing nucleotide triphosphate hydrolases"/>
    <property type="match status" value="1"/>
</dbReference>
<dbReference type="GO" id="GO:0004385">
    <property type="term" value="F:GMP kinase activity"/>
    <property type="evidence" value="ECO:0007669"/>
    <property type="project" value="UniProtKB-UniRule"/>
</dbReference>
<keyword evidence="5 11" id="KW-0963">Cytoplasm</keyword>
<dbReference type="EC" id="2.7.4.8" evidence="3 11"/>
<evidence type="ECO:0000256" key="10">
    <source>
        <dbReference type="ARBA" id="ARBA00030128"/>
    </source>
</evidence>
<dbReference type="AlphaFoldDB" id="A0A317C7H9"/>
<dbReference type="Pfam" id="PF00625">
    <property type="entry name" value="Guanylate_kin"/>
    <property type="match status" value="1"/>
</dbReference>
<dbReference type="EMBL" id="QGKL01000040">
    <property type="protein sequence ID" value="PWQ94269.1"/>
    <property type="molecule type" value="Genomic_DNA"/>
</dbReference>
<dbReference type="InterPro" id="IPR008145">
    <property type="entry name" value="GK/Ca_channel_bsu"/>
</dbReference>
<dbReference type="SMART" id="SM00072">
    <property type="entry name" value="GuKc"/>
    <property type="match status" value="1"/>
</dbReference>
<feature type="domain" description="Guanylate kinase-like" evidence="12">
    <location>
        <begin position="4"/>
        <end position="182"/>
    </location>
</feature>
<evidence type="ECO:0000313" key="13">
    <source>
        <dbReference type="EMBL" id="PWQ94269.1"/>
    </source>
</evidence>
<evidence type="ECO:0000256" key="1">
    <source>
        <dbReference type="ARBA" id="ARBA00004496"/>
    </source>
</evidence>
<dbReference type="RefSeq" id="WP_109824599.1">
    <property type="nucleotide sequence ID" value="NZ_QGKL01000040.1"/>
</dbReference>
<evidence type="ECO:0000256" key="3">
    <source>
        <dbReference type="ARBA" id="ARBA00012961"/>
    </source>
</evidence>
<dbReference type="CDD" id="cd00071">
    <property type="entry name" value="GMPK"/>
    <property type="match status" value="1"/>
</dbReference>
<keyword evidence="9 11" id="KW-0067">ATP-binding</keyword>
<name>A0A317C7H9_9GAMM</name>
<feature type="binding site" evidence="11">
    <location>
        <begin position="11"/>
        <end position="18"/>
    </location>
    <ligand>
        <name>ATP</name>
        <dbReference type="ChEBI" id="CHEBI:30616"/>
    </ligand>
</feature>
<comment type="subcellular location">
    <subcellularLocation>
        <location evidence="1 11">Cytoplasm</location>
    </subcellularLocation>
</comment>
<dbReference type="FunFam" id="3.40.50.300:FF:000084">
    <property type="entry name" value="Guanylate kinase"/>
    <property type="match status" value="1"/>
</dbReference>
<evidence type="ECO:0000256" key="2">
    <source>
        <dbReference type="ARBA" id="ARBA00005790"/>
    </source>
</evidence>
<evidence type="ECO:0000256" key="6">
    <source>
        <dbReference type="ARBA" id="ARBA00022679"/>
    </source>
</evidence>
<reference evidence="13 14" key="1">
    <citation type="submission" date="2018-05" db="EMBL/GenBank/DDBJ databases">
        <title>Leucothrix arctica sp. nov., isolated from Arctic seawater.</title>
        <authorList>
            <person name="Choi A."/>
            <person name="Baek K."/>
        </authorList>
    </citation>
    <scope>NUCLEOTIDE SEQUENCE [LARGE SCALE GENOMIC DNA]</scope>
    <source>
        <strain evidence="13 14">IMCC9719</strain>
    </source>
</reference>
<dbReference type="Gene3D" id="3.30.63.10">
    <property type="entry name" value="Guanylate Kinase phosphate binding domain"/>
    <property type="match status" value="1"/>
</dbReference>
<evidence type="ECO:0000256" key="4">
    <source>
        <dbReference type="ARBA" id="ARBA00016296"/>
    </source>
</evidence>
<dbReference type="InterPro" id="IPR017665">
    <property type="entry name" value="Guanylate_kinase"/>
</dbReference>
<protein>
    <recommendedName>
        <fullName evidence="4 11">Guanylate kinase</fullName>
        <ecNumber evidence="3 11">2.7.4.8</ecNumber>
    </recommendedName>
    <alternativeName>
        <fullName evidence="10 11">GMP kinase</fullName>
    </alternativeName>
</protein>
<accession>A0A317C7H9</accession>
<organism evidence="13 14">
    <name type="scientific">Leucothrix arctica</name>
    <dbReference type="NCBI Taxonomy" id="1481894"/>
    <lineage>
        <taxon>Bacteria</taxon>
        <taxon>Pseudomonadati</taxon>
        <taxon>Pseudomonadota</taxon>
        <taxon>Gammaproteobacteria</taxon>
        <taxon>Thiotrichales</taxon>
        <taxon>Thiotrichaceae</taxon>
        <taxon>Leucothrix</taxon>
    </lineage>
</organism>
<keyword evidence="14" id="KW-1185">Reference proteome</keyword>
<dbReference type="InterPro" id="IPR020590">
    <property type="entry name" value="Guanylate_kinase_CS"/>
</dbReference>
<dbReference type="NCBIfam" id="TIGR03263">
    <property type="entry name" value="guanyl_kin"/>
    <property type="match status" value="1"/>
</dbReference>
<comment type="caution">
    <text evidence="13">The sequence shown here is derived from an EMBL/GenBank/DDBJ whole genome shotgun (WGS) entry which is preliminary data.</text>
</comment>